<sequence>MIGSRLRQALVMSNWHPTFLIFYTLVSLTVPGSRPFSPSTTTWTSPTPYAFRVWRQNRDRIVGFVDRCSDSIRGGRTPPSTVLYPPASTVCCSTRISSRTRNSSTSTHTTCIRQFESMLMAPSTVETLPSTTSWRI</sequence>
<keyword evidence="3" id="KW-1185">Reference proteome</keyword>
<gene>
    <name evidence="2" type="ORF">PENTCL1PPCAC_10176</name>
</gene>
<dbReference type="AlphaFoldDB" id="A0AAV5SXG2"/>
<protein>
    <recommendedName>
        <fullName evidence="4">Secreted protein</fullName>
    </recommendedName>
</protein>
<evidence type="ECO:0008006" key="4">
    <source>
        <dbReference type="Google" id="ProtNLM"/>
    </source>
</evidence>
<accession>A0AAV5SXG2</accession>
<proteinExistence type="predicted"/>
<evidence type="ECO:0000313" key="3">
    <source>
        <dbReference type="Proteomes" id="UP001432027"/>
    </source>
</evidence>
<keyword evidence="1" id="KW-0732">Signal</keyword>
<feature type="signal peptide" evidence="1">
    <location>
        <begin position="1"/>
        <end position="35"/>
    </location>
</feature>
<comment type="caution">
    <text evidence="2">The sequence shown here is derived from an EMBL/GenBank/DDBJ whole genome shotgun (WGS) entry which is preliminary data.</text>
</comment>
<dbReference type="EMBL" id="BTSX01000003">
    <property type="protein sequence ID" value="GMS88001.1"/>
    <property type="molecule type" value="Genomic_DNA"/>
</dbReference>
<name>A0AAV5SXG2_9BILA</name>
<evidence type="ECO:0000313" key="2">
    <source>
        <dbReference type="EMBL" id="GMS88001.1"/>
    </source>
</evidence>
<reference evidence="2" key="1">
    <citation type="submission" date="2023-10" db="EMBL/GenBank/DDBJ databases">
        <title>Genome assembly of Pristionchus species.</title>
        <authorList>
            <person name="Yoshida K."/>
            <person name="Sommer R.J."/>
        </authorList>
    </citation>
    <scope>NUCLEOTIDE SEQUENCE</scope>
    <source>
        <strain evidence="2">RS0144</strain>
    </source>
</reference>
<organism evidence="2 3">
    <name type="scientific">Pristionchus entomophagus</name>
    <dbReference type="NCBI Taxonomy" id="358040"/>
    <lineage>
        <taxon>Eukaryota</taxon>
        <taxon>Metazoa</taxon>
        <taxon>Ecdysozoa</taxon>
        <taxon>Nematoda</taxon>
        <taxon>Chromadorea</taxon>
        <taxon>Rhabditida</taxon>
        <taxon>Rhabditina</taxon>
        <taxon>Diplogasteromorpha</taxon>
        <taxon>Diplogasteroidea</taxon>
        <taxon>Neodiplogasteridae</taxon>
        <taxon>Pristionchus</taxon>
    </lineage>
</organism>
<dbReference type="Proteomes" id="UP001432027">
    <property type="component" value="Unassembled WGS sequence"/>
</dbReference>
<feature type="chain" id="PRO_5043719584" description="Secreted protein" evidence="1">
    <location>
        <begin position="36"/>
        <end position="136"/>
    </location>
</feature>
<evidence type="ECO:0000256" key="1">
    <source>
        <dbReference type="SAM" id="SignalP"/>
    </source>
</evidence>